<name>A0ACB7IP90_PLECO</name>
<dbReference type="EMBL" id="WQMT02000008">
    <property type="protein sequence ID" value="KAG9220047.1"/>
    <property type="molecule type" value="Genomic_DNA"/>
</dbReference>
<dbReference type="Proteomes" id="UP000824881">
    <property type="component" value="Unassembled WGS sequence"/>
</dbReference>
<gene>
    <name evidence="1" type="ORF">CCMSSC00406_0007907</name>
</gene>
<reference evidence="1 2" key="1">
    <citation type="journal article" date="2021" name="Appl. Environ. Microbiol.">
        <title>Genetic linkage and physical mapping for an oyster mushroom Pleurotus cornucopiae and QTL analysis for the trait cap color.</title>
        <authorList>
            <person name="Zhang Y."/>
            <person name="Gao W."/>
            <person name="Sonnenberg A."/>
            <person name="Chen Q."/>
            <person name="Zhang J."/>
            <person name="Huang C."/>
        </authorList>
    </citation>
    <scope>NUCLEOTIDE SEQUENCE [LARGE SCALE GENOMIC DNA]</scope>
    <source>
        <strain evidence="1">CCMSSC00406</strain>
    </source>
</reference>
<accession>A0ACB7IP90</accession>
<proteinExistence type="predicted"/>
<evidence type="ECO:0000313" key="2">
    <source>
        <dbReference type="Proteomes" id="UP000824881"/>
    </source>
</evidence>
<protein>
    <submittedName>
        <fullName evidence="1">Uncharacterized protein</fullName>
    </submittedName>
</protein>
<keyword evidence="2" id="KW-1185">Reference proteome</keyword>
<evidence type="ECO:0000313" key="1">
    <source>
        <dbReference type="EMBL" id="KAG9220047.1"/>
    </source>
</evidence>
<organism evidence="1 2">
    <name type="scientific">Pleurotus cornucopiae</name>
    <name type="common">Cornucopia mushroom</name>
    <dbReference type="NCBI Taxonomy" id="5321"/>
    <lineage>
        <taxon>Eukaryota</taxon>
        <taxon>Fungi</taxon>
        <taxon>Dikarya</taxon>
        <taxon>Basidiomycota</taxon>
        <taxon>Agaricomycotina</taxon>
        <taxon>Agaricomycetes</taxon>
        <taxon>Agaricomycetidae</taxon>
        <taxon>Agaricales</taxon>
        <taxon>Pleurotineae</taxon>
        <taxon>Pleurotaceae</taxon>
        <taxon>Pleurotus</taxon>
    </lineage>
</organism>
<sequence length="491" mass="50497">MVSFTALLVTVTAAIGAFAAPPSNATEGFGLLQARAGTPSSTGTSNGFYYSWWTDGAATCTYTNGAAGQYSVQWSGNAGNLVGGKGWNPGNSNRAISYTGTYTPNGNSYLSVYGWTRSPLIEYYVVESYGSYNPSSAASQKGTVTCNGATYTILQTTRVNQPSIDGTQTFQQFWSVRNPKKNPGGAISGTVDVGCHFQAWAAVGMNLGTQHNYQIVATEGYQSSGSSSITVSEGAPSGGGGTPPSPSTTAVPQPSPSSPPPSPGGVAAHWGQCGGQGWTGPTVPYTFIARKSPTINCRMFSKSFTAALFALSVASSVSATCTRSYTVKAGDICDSISAANNVSTYQLATVNFGHIDPECSNLLIGDNICLGHEGQDCTSTYVVKLDDTCEQISAITGVNTTTLYLNNPQINAGCTNIYVGEVLCAASSLQAPPPPVGADIPAATIPATATPAPPSTKPTPAPAPAAPAPAAPAPQDNNDEDDDDLPFCDEL</sequence>
<comment type="caution">
    <text evidence="1">The sequence shown here is derived from an EMBL/GenBank/DDBJ whole genome shotgun (WGS) entry which is preliminary data.</text>
</comment>